<evidence type="ECO:0000313" key="1">
    <source>
        <dbReference type="EMBL" id="AHD06207.1"/>
    </source>
</evidence>
<protein>
    <submittedName>
        <fullName evidence="1">Uncharacterized protein</fullName>
    </submittedName>
</protein>
<sequence>MNKVVLHVITDSATVQYTEITRDGMLSFLTKLREYVTNKEDIDELLEEVQGEE</sequence>
<dbReference type="HOGENOM" id="CLU_3064228_0_0_9"/>
<organism evidence="1 2">
    <name type="scientific">Paenibacillus larvae subsp. larvae DSM 25430</name>
    <dbReference type="NCBI Taxonomy" id="697284"/>
    <lineage>
        <taxon>Bacteria</taxon>
        <taxon>Bacillati</taxon>
        <taxon>Bacillota</taxon>
        <taxon>Bacilli</taxon>
        <taxon>Bacillales</taxon>
        <taxon>Paenibacillaceae</taxon>
        <taxon>Paenibacillus</taxon>
    </lineage>
</organism>
<keyword evidence="2" id="KW-1185">Reference proteome</keyword>
<gene>
    <name evidence="1" type="ORF">ERIC2_c24140</name>
</gene>
<accession>V9WAP6</accession>
<dbReference type="EMBL" id="CP003355">
    <property type="protein sequence ID" value="AHD06207.1"/>
    <property type="molecule type" value="Genomic_DNA"/>
</dbReference>
<dbReference type="KEGG" id="plv:ERIC2_c24140"/>
<reference evidence="1 2" key="1">
    <citation type="journal article" date="2014" name="PLoS ONE">
        <title>How to Kill the Honey Bee Larva: Genomic Potential and Virulence Mechanisms of Paenibacillus larvae.</title>
        <authorList>
            <person name="Djukic M."/>
            <person name="Brzuszkiewicz E."/>
            <person name="Funfhaus A."/>
            <person name="Voss J."/>
            <person name="Gollnow K."/>
            <person name="Poppinga L."/>
            <person name="Liesegang H."/>
            <person name="Garcia-Gonzalez E."/>
            <person name="Genersch E."/>
            <person name="Daniel R."/>
        </authorList>
    </citation>
    <scope>NUCLEOTIDE SEQUENCE [LARGE SCALE GENOMIC DNA]</scope>
    <source>
        <strain evidence="1 2">DSM 25430</strain>
    </source>
</reference>
<name>V9WAP6_9BACL</name>
<proteinExistence type="predicted"/>
<dbReference type="AlphaFoldDB" id="V9WAP6"/>
<dbReference type="Proteomes" id="UP000029431">
    <property type="component" value="Chromosome"/>
</dbReference>
<evidence type="ECO:0000313" key="2">
    <source>
        <dbReference type="Proteomes" id="UP000029431"/>
    </source>
</evidence>